<sequence>MQQTLRNSEIGLTYLKQPLYNLEISFGWFGVSKSSLFDSRDYLCQIAKVCRFV</sequence>
<dbReference type="Proteomes" id="UP000215914">
    <property type="component" value="Chromosome 3"/>
</dbReference>
<dbReference type="EMBL" id="MNCJ02000318">
    <property type="protein sequence ID" value="KAF5813812.1"/>
    <property type="molecule type" value="Genomic_DNA"/>
</dbReference>
<name>A0A251V696_HELAN</name>
<dbReference type="AlphaFoldDB" id="A0A251V696"/>
<organism evidence="2 3">
    <name type="scientific">Helianthus annuus</name>
    <name type="common">Common sunflower</name>
    <dbReference type="NCBI Taxonomy" id="4232"/>
    <lineage>
        <taxon>Eukaryota</taxon>
        <taxon>Viridiplantae</taxon>
        <taxon>Streptophyta</taxon>
        <taxon>Embryophyta</taxon>
        <taxon>Tracheophyta</taxon>
        <taxon>Spermatophyta</taxon>
        <taxon>Magnoliopsida</taxon>
        <taxon>eudicotyledons</taxon>
        <taxon>Gunneridae</taxon>
        <taxon>Pentapetalae</taxon>
        <taxon>asterids</taxon>
        <taxon>campanulids</taxon>
        <taxon>Asterales</taxon>
        <taxon>Asteraceae</taxon>
        <taxon>Asteroideae</taxon>
        <taxon>Heliantheae alliance</taxon>
        <taxon>Heliantheae</taxon>
        <taxon>Helianthus</taxon>
    </lineage>
</organism>
<accession>A0A251V696</accession>
<gene>
    <name evidence="2" type="ORF">HannXRQ_Chr03g0071821</name>
    <name evidence="1" type="ORF">HanXRQr2_Chr03g0103111</name>
</gene>
<keyword evidence="3" id="KW-1185">Reference proteome</keyword>
<proteinExistence type="predicted"/>
<reference evidence="2" key="2">
    <citation type="submission" date="2017-02" db="EMBL/GenBank/DDBJ databases">
        <title>Sunflower complete genome.</title>
        <authorList>
            <person name="Langlade N."/>
            <person name="Munos S."/>
        </authorList>
    </citation>
    <scope>NUCLEOTIDE SEQUENCE [LARGE SCALE GENOMIC DNA]</scope>
    <source>
        <tissue evidence="2">Leaves</tissue>
    </source>
</reference>
<evidence type="ECO:0000313" key="2">
    <source>
        <dbReference type="EMBL" id="OTG31105.1"/>
    </source>
</evidence>
<reference evidence="1" key="3">
    <citation type="submission" date="2020-06" db="EMBL/GenBank/DDBJ databases">
        <title>Helianthus annuus Genome sequencing and assembly Release 2.</title>
        <authorList>
            <person name="Gouzy J."/>
            <person name="Langlade N."/>
            <person name="Munos S."/>
        </authorList>
    </citation>
    <scope>NUCLEOTIDE SEQUENCE</scope>
    <source>
        <tissue evidence="1">Leaves</tissue>
    </source>
</reference>
<evidence type="ECO:0000313" key="3">
    <source>
        <dbReference type="Proteomes" id="UP000215914"/>
    </source>
</evidence>
<evidence type="ECO:0000313" key="1">
    <source>
        <dbReference type="EMBL" id="KAF5813812.1"/>
    </source>
</evidence>
<protein>
    <submittedName>
        <fullName evidence="2">Uncharacterized protein</fullName>
    </submittedName>
</protein>
<reference evidence="1 3" key="1">
    <citation type="journal article" date="2017" name="Nature">
        <title>The sunflower genome provides insights into oil metabolism, flowering and Asterid evolution.</title>
        <authorList>
            <person name="Badouin H."/>
            <person name="Gouzy J."/>
            <person name="Grassa C.J."/>
            <person name="Murat F."/>
            <person name="Staton S.E."/>
            <person name="Cottret L."/>
            <person name="Lelandais-Briere C."/>
            <person name="Owens G.L."/>
            <person name="Carrere S."/>
            <person name="Mayjonade B."/>
            <person name="Legrand L."/>
            <person name="Gill N."/>
            <person name="Kane N.C."/>
            <person name="Bowers J.E."/>
            <person name="Hubner S."/>
            <person name="Bellec A."/>
            <person name="Berard A."/>
            <person name="Berges H."/>
            <person name="Blanchet N."/>
            <person name="Boniface M.C."/>
            <person name="Brunel D."/>
            <person name="Catrice O."/>
            <person name="Chaidir N."/>
            <person name="Claudel C."/>
            <person name="Donnadieu C."/>
            <person name="Faraut T."/>
            <person name="Fievet G."/>
            <person name="Helmstetter N."/>
            <person name="King M."/>
            <person name="Knapp S.J."/>
            <person name="Lai Z."/>
            <person name="Le Paslier M.C."/>
            <person name="Lippi Y."/>
            <person name="Lorenzon L."/>
            <person name="Mandel J.R."/>
            <person name="Marage G."/>
            <person name="Marchand G."/>
            <person name="Marquand E."/>
            <person name="Bret-Mestries E."/>
            <person name="Morien E."/>
            <person name="Nambeesan S."/>
            <person name="Nguyen T."/>
            <person name="Pegot-Espagnet P."/>
            <person name="Pouilly N."/>
            <person name="Raftis F."/>
            <person name="Sallet E."/>
            <person name="Schiex T."/>
            <person name="Thomas J."/>
            <person name="Vandecasteele C."/>
            <person name="Vares D."/>
            <person name="Vear F."/>
            <person name="Vautrin S."/>
            <person name="Crespi M."/>
            <person name="Mangin B."/>
            <person name="Burke J.M."/>
            <person name="Salse J."/>
            <person name="Munos S."/>
            <person name="Vincourt P."/>
            <person name="Rieseberg L.H."/>
            <person name="Langlade N.B."/>
        </authorList>
    </citation>
    <scope>NUCLEOTIDE SEQUENCE [LARGE SCALE GENOMIC DNA]</scope>
    <source>
        <strain evidence="3">cv. SF193</strain>
        <tissue evidence="1">Leaves</tissue>
    </source>
</reference>
<dbReference type="InParanoid" id="A0A251V696"/>
<dbReference type="EMBL" id="CM007892">
    <property type="protein sequence ID" value="OTG31105.1"/>
    <property type="molecule type" value="Genomic_DNA"/>
</dbReference>
<dbReference type="Gramene" id="mRNA:HanXRQr2_Chr03g0103111">
    <property type="protein sequence ID" value="CDS:HanXRQr2_Chr03g0103111.1"/>
    <property type="gene ID" value="HanXRQr2_Chr03g0103111"/>
</dbReference>